<comment type="caution">
    <text evidence="2">The sequence shown here is derived from an EMBL/GenBank/DDBJ whole genome shotgun (WGS) entry which is preliminary data.</text>
</comment>
<reference evidence="2" key="1">
    <citation type="submission" date="2021-03" db="EMBL/GenBank/DDBJ databases">
        <authorList>
            <person name="Tran Van P."/>
        </authorList>
    </citation>
    <scope>NUCLEOTIDE SEQUENCE</scope>
</reference>
<name>A0ABN7PIK6_TIMPD</name>
<gene>
    <name evidence="2" type="ORF">TPAB3V08_LOCUS14554</name>
</gene>
<evidence type="ECO:0000313" key="3">
    <source>
        <dbReference type="Proteomes" id="UP001153148"/>
    </source>
</evidence>
<dbReference type="EMBL" id="CAJPIN010072003">
    <property type="protein sequence ID" value="CAG2067611.1"/>
    <property type="molecule type" value="Genomic_DNA"/>
</dbReference>
<feature type="non-terminal residue" evidence="2">
    <location>
        <position position="1"/>
    </location>
</feature>
<sequence length="87" mass="9834">TDSDYQLVADAQTPAGLNNQTPPELPSYEDHTKRNNSTRNGDLFENFKNNRERYPSHTVPEEVTYAELCLARPTTLQDMTSLNCMVG</sequence>
<proteinExistence type="predicted"/>
<evidence type="ECO:0000256" key="1">
    <source>
        <dbReference type="SAM" id="MobiDB-lite"/>
    </source>
</evidence>
<keyword evidence="3" id="KW-1185">Reference proteome</keyword>
<accession>A0ABN7PIK6</accession>
<protein>
    <submittedName>
        <fullName evidence="2">Uncharacterized protein</fullName>
    </submittedName>
</protein>
<dbReference type="Proteomes" id="UP001153148">
    <property type="component" value="Unassembled WGS sequence"/>
</dbReference>
<organism evidence="2 3">
    <name type="scientific">Timema podura</name>
    <name type="common">Walking stick</name>
    <dbReference type="NCBI Taxonomy" id="61482"/>
    <lineage>
        <taxon>Eukaryota</taxon>
        <taxon>Metazoa</taxon>
        <taxon>Ecdysozoa</taxon>
        <taxon>Arthropoda</taxon>
        <taxon>Hexapoda</taxon>
        <taxon>Insecta</taxon>
        <taxon>Pterygota</taxon>
        <taxon>Neoptera</taxon>
        <taxon>Polyneoptera</taxon>
        <taxon>Phasmatodea</taxon>
        <taxon>Timematodea</taxon>
        <taxon>Timematoidea</taxon>
        <taxon>Timematidae</taxon>
        <taxon>Timema</taxon>
    </lineage>
</organism>
<evidence type="ECO:0000313" key="2">
    <source>
        <dbReference type="EMBL" id="CAG2067611.1"/>
    </source>
</evidence>
<feature type="region of interest" description="Disordered" evidence="1">
    <location>
        <begin position="1"/>
        <end position="55"/>
    </location>
</feature>
<feature type="non-terminal residue" evidence="2">
    <location>
        <position position="87"/>
    </location>
</feature>